<gene>
    <name evidence="1" type="ORF">SAMN05443637_11917</name>
</gene>
<dbReference type="OrthoDB" id="9796766at2"/>
<sequence length="203" mass="21130">MTSANVDTTALDRDGYVVLDGLLDPASLAAVHEATLAALREARDDGPTGTGHGTPTGPAIDALTSAPRLRAVVEHLLGPDAELAGVNVRAPNPGFGAQALHADFTGIPDGTGAQGVIAIVALVDVTEEGGATRVVPGTHTWRKLAPRDTHHVRVPGERRIPLTAGSALVFDGHLWHSGTRNDGPYRRDALQITYTRPGSRVLG</sequence>
<keyword evidence="1" id="KW-0560">Oxidoreductase</keyword>
<reference evidence="1 2" key="1">
    <citation type="submission" date="2016-11" db="EMBL/GenBank/DDBJ databases">
        <authorList>
            <person name="Jaros S."/>
            <person name="Januszkiewicz K."/>
            <person name="Wedrychowicz H."/>
        </authorList>
    </citation>
    <scope>NUCLEOTIDE SEQUENCE [LARGE SCALE GENOMIC DNA]</scope>
    <source>
        <strain evidence="1 2">DSM 43832</strain>
    </source>
</reference>
<dbReference type="Proteomes" id="UP000184363">
    <property type="component" value="Unassembled WGS sequence"/>
</dbReference>
<dbReference type="Gene3D" id="2.60.120.620">
    <property type="entry name" value="q2cbj1_9rhob like domain"/>
    <property type="match status" value="1"/>
</dbReference>
<keyword evidence="1" id="KW-0223">Dioxygenase</keyword>
<dbReference type="RefSeq" id="WP_073459144.1">
    <property type="nucleotide sequence ID" value="NZ_CALGVN010000014.1"/>
</dbReference>
<organism evidence="1 2">
    <name type="scientific">Pseudonocardia thermophila</name>
    <dbReference type="NCBI Taxonomy" id="1848"/>
    <lineage>
        <taxon>Bacteria</taxon>
        <taxon>Bacillati</taxon>
        <taxon>Actinomycetota</taxon>
        <taxon>Actinomycetes</taxon>
        <taxon>Pseudonocardiales</taxon>
        <taxon>Pseudonocardiaceae</taxon>
        <taxon>Pseudonocardia</taxon>
    </lineage>
</organism>
<dbReference type="InterPro" id="IPR008775">
    <property type="entry name" value="Phytyl_CoA_dOase-like"/>
</dbReference>
<dbReference type="PANTHER" id="PTHR37563">
    <property type="entry name" value="PHYTANOYL-COA DIOXYGENASE FAMILY PROTEIN (AFU_ORTHOLOGUE AFUA_2G03330)"/>
    <property type="match status" value="1"/>
</dbReference>
<keyword evidence="2" id="KW-1185">Reference proteome</keyword>
<dbReference type="STRING" id="1848.SAMN05443637_11917"/>
<dbReference type="GO" id="GO:0016706">
    <property type="term" value="F:2-oxoglutarate-dependent dioxygenase activity"/>
    <property type="evidence" value="ECO:0007669"/>
    <property type="project" value="UniProtKB-ARBA"/>
</dbReference>
<proteinExistence type="predicted"/>
<dbReference type="AlphaFoldDB" id="A0A1M6Y7I1"/>
<evidence type="ECO:0000313" key="2">
    <source>
        <dbReference type="Proteomes" id="UP000184363"/>
    </source>
</evidence>
<protein>
    <submittedName>
        <fullName evidence="1">Phytanoyl-CoA dioxygenase (PhyH)</fullName>
    </submittedName>
</protein>
<dbReference type="Pfam" id="PF05721">
    <property type="entry name" value="PhyH"/>
    <property type="match status" value="1"/>
</dbReference>
<dbReference type="PANTHER" id="PTHR37563:SF2">
    <property type="entry name" value="PHYTANOYL-COA DIOXYGENASE FAMILY PROTEIN (AFU_ORTHOLOGUE AFUA_2G03330)"/>
    <property type="match status" value="1"/>
</dbReference>
<name>A0A1M6Y7I1_PSETH</name>
<dbReference type="InterPro" id="IPR051961">
    <property type="entry name" value="Fungal_Metabolite_Diox"/>
</dbReference>
<dbReference type="EMBL" id="FRAP01000019">
    <property type="protein sequence ID" value="SHL13975.1"/>
    <property type="molecule type" value="Genomic_DNA"/>
</dbReference>
<dbReference type="SUPFAM" id="SSF51197">
    <property type="entry name" value="Clavaminate synthase-like"/>
    <property type="match status" value="1"/>
</dbReference>
<evidence type="ECO:0000313" key="1">
    <source>
        <dbReference type="EMBL" id="SHL13975.1"/>
    </source>
</evidence>
<accession>A0A1M6Y7I1</accession>